<organism evidence="3 4">
    <name type="scientific">Aquimarina brevivitae</name>
    <dbReference type="NCBI Taxonomy" id="323412"/>
    <lineage>
        <taxon>Bacteria</taxon>
        <taxon>Pseudomonadati</taxon>
        <taxon>Bacteroidota</taxon>
        <taxon>Flavobacteriia</taxon>
        <taxon>Flavobacteriales</taxon>
        <taxon>Flavobacteriaceae</taxon>
        <taxon>Aquimarina</taxon>
    </lineage>
</organism>
<keyword evidence="4" id="KW-1185">Reference proteome</keyword>
<gene>
    <name evidence="3" type="ORF">EV197_1633</name>
</gene>
<dbReference type="Pfam" id="PF12103">
    <property type="entry name" value="Lipl32"/>
    <property type="match status" value="1"/>
</dbReference>
<name>A0A4V2F5J8_9FLAO</name>
<feature type="domain" description="Surface lipoprotein of Spirochaetales order" evidence="2">
    <location>
        <begin position="39"/>
        <end position="216"/>
    </location>
</feature>
<feature type="signal peptide" evidence="1">
    <location>
        <begin position="1"/>
        <end position="22"/>
    </location>
</feature>
<proteinExistence type="predicted"/>
<evidence type="ECO:0000313" key="4">
    <source>
        <dbReference type="Proteomes" id="UP000292262"/>
    </source>
</evidence>
<evidence type="ECO:0000256" key="1">
    <source>
        <dbReference type="SAM" id="SignalP"/>
    </source>
</evidence>
<feature type="chain" id="PRO_5020344591" evidence="1">
    <location>
        <begin position="23"/>
        <end position="227"/>
    </location>
</feature>
<sequence length="227" mass="25049">MKTKILVAFSILFAVAITTTQAQKLKKFGSSVEKKIGPKTIQVPYTDVISYLGYAAPDNEDEVKDDKKFYYIYVWVPLVAPEICVRMLSPVGKTKVKNAITAEAFTANKDSEDYFDTYITLERSDIISQDKITEDAVKNANWVTLASNDDSSEMPEQPSGSSYNSLLRYKSDAGNPTKALTAGLYRIGFTTYKRGEVKGTFLAEVAAPIKLPGVVMAKTIEGLKKTL</sequence>
<dbReference type="RefSeq" id="WP_130286221.1">
    <property type="nucleotide sequence ID" value="NZ_SGXE01000002.1"/>
</dbReference>
<dbReference type="AlphaFoldDB" id="A0A4V2F5J8"/>
<dbReference type="OrthoDB" id="1122918at2"/>
<keyword evidence="1" id="KW-0732">Signal</keyword>
<dbReference type="Proteomes" id="UP000292262">
    <property type="component" value="Unassembled WGS sequence"/>
</dbReference>
<reference evidence="3 4" key="1">
    <citation type="submission" date="2019-02" db="EMBL/GenBank/DDBJ databases">
        <title>Genomic Encyclopedia of Type Strains, Phase IV (KMG-IV): sequencing the most valuable type-strain genomes for metagenomic binning, comparative biology and taxonomic classification.</title>
        <authorList>
            <person name="Goeker M."/>
        </authorList>
    </citation>
    <scope>NUCLEOTIDE SEQUENCE [LARGE SCALE GENOMIC DNA]</scope>
    <source>
        <strain evidence="3 4">DSM 17196</strain>
    </source>
</reference>
<keyword evidence="3" id="KW-0449">Lipoprotein</keyword>
<comment type="caution">
    <text evidence="3">The sequence shown here is derived from an EMBL/GenBank/DDBJ whole genome shotgun (WGS) entry which is preliminary data.</text>
</comment>
<accession>A0A4V2F5J8</accession>
<evidence type="ECO:0000313" key="3">
    <source>
        <dbReference type="EMBL" id="RZS93069.1"/>
    </source>
</evidence>
<dbReference type="EMBL" id="SGXE01000002">
    <property type="protein sequence ID" value="RZS93069.1"/>
    <property type="molecule type" value="Genomic_DNA"/>
</dbReference>
<dbReference type="InterPro" id="IPR021962">
    <property type="entry name" value="Lipl32"/>
</dbReference>
<protein>
    <submittedName>
        <fullName evidence="3">Putative surface lipoprotein</fullName>
    </submittedName>
</protein>
<evidence type="ECO:0000259" key="2">
    <source>
        <dbReference type="Pfam" id="PF12103"/>
    </source>
</evidence>